<reference evidence="1" key="1">
    <citation type="submission" date="2023-02" db="EMBL/GenBank/DDBJ databases">
        <title>Description of Roseinatronobacter alkalisoli sp. nov., an alkaliphilic bacerium isolated from soda soil.</title>
        <authorList>
            <person name="Wei W."/>
        </authorList>
    </citation>
    <scope>NUCLEOTIDE SEQUENCE</scope>
    <source>
        <strain evidence="1">HJB301</strain>
    </source>
</reference>
<gene>
    <name evidence="1" type="ORF">PUT78_20400</name>
</gene>
<dbReference type="Proteomes" id="UP001431784">
    <property type="component" value="Unassembled WGS sequence"/>
</dbReference>
<dbReference type="Pfam" id="PF05866">
    <property type="entry name" value="RusA"/>
    <property type="match status" value="1"/>
</dbReference>
<dbReference type="SUPFAM" id="SSF103084">
    <property type="entry name" value="Holliday junction resolvase RusA"/>
    <property type="match status" value="1"/>
</dbReference>
<accession>A0ABT5TEQ1</accession>
<comment type="caution">
    <text evidence="1">The sequence shown here is derived from an EMBL/GenBank/DDBJ whole genome shotgun (WGS) entry which is preliminary data.</text>
</comment>
<dbReference type="InterPro" id="IPR036614">
    <property type="entry name" value="RusA-like_sf"/>
</dbReference>
<evidence type="ECO:0000313" key="1">
    <source>
        <dbReference type="EMBL" id="MDD7973429.1"/>
    </source>
</evidence>
<name>A0ABT5TEQ1_9RHOB</name>
<keyword evidence="2" id="KW-1185">Reference proteome</keyword>
<dbReference type="RefSeq" id="WP_274354098.1">
    <property type="nucleotide sequence ID" value="NZ_JAQZSM010000034.1"/>
</dbReference>
<proteinExistence type="predicted"/>
<protein>
    <submittedName>
        <fullName evidence="1">RusA family crossover junction endodeoxyribonuclease</fullName>
    </submittedName>
</protein>
<sequence length="144" mass="15462">MLELEPPAFIALPGPISTNNLFSNVPGKGRVATKNYKKWKGLAADCIGSHAPIPRFTVPVEITLFVGEVGVGQMDSDNTAKAYIDALKNAGVIRDDSRKWLRRSEAVWVPGMAGCVAQIKAAANVPNAGEIVARIPKGLRELLR</sequence>
<dbReference type="EMBL" id="JAQZSM010000034">
    <property type="protein sequence ID" value="MDD7973429.1"/>
    <property type="molecule type" value="Genomic_DNA"/>
</dbReference>
<organism evidence="1 2">
    <name type="scientific">Roseinatronobacter alkalisoli</name>
    <dbReference type="NCBI Taxonomy" id="3028235"/>
    <lineage>
        <taxon>Bacteria</taxon>
        <taxon>Pseudomonadati</taxon>
        <taxon>Pseudomonadota</taxon>
        <taxon>Alphaproteobacteria</taxon>
        <taxon>Rhodobacterales</taxon>
        <taxon>Paracoccaceae</taxon>
        <taxon>Roseinatronobacter</taxon>
    </lineage>
</organism>
<evidence type="ECO:0000313" key="2">
    <source>
        <dbReference type="Proteomes" id="UP001431784"/>
    </source>
</evidence>
<dbReference type="InterPro" id="IPR008822">
    <property type="entry name" value="Endonuclease_RusA-like"/>
</dbReference>
<dbReference type="Gene3D" id="3.30.1330.70">
    <property type="entry name" value="Holliday junction resolvase RusA"/>
    <property type="match status" value="1"/>
</dbReference>